<dbReference type="PANTHER" id="PTHR47878:SF2">
    <property type="entry name" value="OXIDOREDUCTASE FAD_NAD(P)-BINDING DOMAIN PROTEIN"/>
    <property type="match status" value="1"/>
</dbReference>
<sequence>MCRPGEQSTGKRCQEDRCDRNASKNFSRCHFNFVSLDAGSVEKGTGSVRWACAAARDGDETRDERRTGGSRRAGGPREHARPARSRKLQYIANAVDALRQFYSDRGFTVSQSPPENQVPVSQQDSSPDQTELRERHYNATVIERIDCHENLARFRIRPDAGVPVFKAGQYVTLGLGYWEPRLEGTQEEQVPEKKLQRVAKRAYSISCPLLNEHGKLAPVDSLDYLEFYITLVRAAEGPGKAAPALTPRLFCLGKGDRLAIGKKVVGAYTLGEIDPQATVLMLGTGTGEAPHNAMTATLLSRGHRGRIVNACCVRYLGDLAYYPRHLSLMDQYENYRYLPCTTRERINTDPSMPGYVGKQYLQDLFTSGKLAQAAQDPLAPGNTHVFLCGNPAMIGYVPPGGQPPSTPGMLPLLEAEGFRQDHEGGGPGTVLFEKYW</sequence>
<dbReference type="InterPro" id="IPR001433">
    <property type="entry name" value="OxRdtase_FAD/NAD-bd"/>
</dbReference>
<evidence type="ECO:0000259" key="5">
    <source>
        <dbReference type="PROSITE" id="PS51384"/>
    </source>
</evidence>
<keyword evidence="7" id="KW-1185">Reference proteome</keyword>
<dbReference type="CDD" id="cd06195">
    <property type="entry name" value="FNR1"/>
    <property type="match status" value="1"/>
</dbReference>
<feature type="compositionally biased region" description="Polar residues" evidence="4">
    <location>
        <begin position="108"/>
        <end position="129"/>
    </location>
</feature>
<dbReference type="InterPro" id="IPR039261">
    <property type="entry name" value="FNR_nucleotide-bd"/>
</dbReference>
<evidence type="ECO:0000313" key="7">
    <source>
        <dbReference type="Proteomes" id="UP000324479"/>
    </source>
</evidence>
<keyword evidence="3" id="KW-0547">Nucleotide-binding</keyword>
<dbReference type="Gene3D" id="3.40.50.80">
    <property type="entry name" value="Nucleotide-binding domain of ferredoxin-NADP reductase (FNR) module"/>
    <property type="match status" value="1"/>
</dbReference>
<dbReference type="GO" id="GO:0004324">
    <property type="term" value="F:ferredoxin-NADP+ reductase activity"/>
    <property type="evidence" value="ECO:0007669"/>
    <property type="project" value="UniProtKB-EC"/>
</dbReference>
<organism evidence="6 7">
    <name type="scientific">Roseiconus nitratireducens</name>
    <dbReference type="NCBI Taxonomy" id="2605748"/>
    <lineage>
        <taxon>Bacteria</taxon>
        <taxon>Pseudomonadati</taxon>
        <taxon>Planctomycetota</taxon>
        <taxon>Planctomycetia</taxon>
        <taxon>Pirellulales</taxon>
        <taxon>Pirellulaceae</taxon>
        <taxon>Roseiconus</taxon>
    </lineage>
</organism>
<dbReference type="Gene3D" id="2.40.30.10">
    <property type="entry name" value="Translation factors"/>
    <property type="match status" value="1"/>
</dbReference>
<dbReference type="InterPro" id="IPR017927">
    <property type="entry name" value="FAD-bd_FR_type"/>
</dbReference>
<proteinExistence type="inferred from homology"/>
<evidence type="ECO:0000256" key="2">
    <source>
        <dbReference type="ARBA" id="ARBA00013223"/>
    </source>
</evidence>
<dbReference type="Proteomes" id="UP000324479">
    <property type="component" value="Unassembled WGS sequence"/>
</dbReference>
<dbReference type="InterPro" id="IPR033892">
    <property type="entry name" value="FNR_bac"/>
</dbReference>
<dbReference type="AlphaFoldDB" id="A0A5M6CVL9"/>
<feature type="region of interest" description="Disordered" evidence="4">
    <location>
        <begin position="107"/>
        <end position="130"/>
    </location>
</feature>
<dbReference type="InterPro" id="IPR051930">
    <property type="entry name" value="FNR_type-1"/>
</dbReference>
<dbReference type="InterPro" id="IPR017938">
    <property type="entry name" value="Riboflavin_synthase-like_b-brl"/>
</dbReference>
<feature type="compositionally biased region" description="Basic and acidic residues" evidence="4">
    <location>
        <begin position="56"/>
        <end position="67"/>
    </location>
</feature>
<evidence type="ECO:0000256" key="1">
    <source>
        <dbReference type="ARBA" id="ARBA00008312"/>
    </source>
</evidence>
<protein>
    <recommendedName>
        <fullName evidence="2">ferredoxin--NADP(+) reductase</fullName>
        <ecNumber evidence="2">1.18.1.2</ecNumber>
    </recommendedName>
</protein>
<dbReference type="PROSITE" id="PS51384">
    <property type="entry name" value="FAD_FR"/>
    <property type="match status" value="1"/>
</dbReference>
<feature type="domain" description="FAD-binding FR-type" evidence="5">
    <location>
        <begin position="134"/>
        <end position="271"/>
    </location>
</feature>
<name>A0A5M6CVL9_9BACT</name>
<gene>
    <name evidence="6" type="ORF">FYK55_24625</name>
</gene>
<reference evidence="6 7" key="1">
    <citation type="submission" date="2019-08" db="EMBL/GenBank/DDBJ databases">
        <authorList>
            <person name="Dhanesh K."/>
            <person name="Kumar G."/>
            <person name="Sasikala C."/>
            <person name="Venkata Ramana C."/>
        </authorList>
    </citation>
    <scope>NUCLEOTIDE SEQUENCE [LARGE SCALE GENOMIC DNA]</scope>
    <source>
        <strain evidence="6 7">JC645</strain>
    </source>
</reference>
<dbReference type="EC" id="1.18.1.2" evidence="2"/>
<evidence type="ECO:0000313" key="6">
    <source>
        <dbReference type="EMBL" id="KAA5539297.1"/>
    </source>
</evidence>
<accession>A0A5M6CVL9</accession>
<evidence type="ECO:0000256" key="4">
    <source>
        <dbReference type="SAM" id="MobiDB-lite"/>
    </source>
</evidence>
<dbReference type="Pfam" id="PF00175">
    <property type="entry name" value="NAD_binding_1"/>
    <property type="match status" value="1"/>
</dbReference>
<evidence type="ECO:0000256" key="3">
    <source>
        <dbReference type="ARBA" id="ARBA00022741"/>
    </source>
</evidence>
<dbReference type="SUPFAM" id="SSF52343">
    <property type="entry name" value="Ferredoxin reductase-like, C-terminal NADP-linked domain"/>
    <property type="match status" value="1"/>
</dbReference>
<dbReference type="SUPFAM" id="SSF63380">
    <property type="entry name" value="Riboflavin synthase domain-like"/>
    <property type="match status" value="1"/>
</dbReference>
<dbReference type="PANTHER" id="PTHR47878">
    <property type="entry name" value="OXIDOREDUCTASE FAD/NAD(P)-BINDING DOMAIN PROTEIN"/>
    <property type="match status" value="1"/>
</dbReference>
<feature type="region of interest" description="Disordered" evidence="4">
    <location>
        <begin position="54"/>
        <end position="84"/>
    </location>
</feature>
<dbReference type="GO" id="GO:0000166">
    <property type="term" value="F:nucleotide binding"/>
    <property type="evidence" value="ECO:0007669"/>
    <property type="project" value="UniProtKB-KW"/>
</dbReference>
<comment type="caution">
    <text evidence="6">The sequence shown here is derived from an EMBL/GenBank/DDBJ whole genome shotgun (WGS) entry which is preliminary data.</text>
</comment>
<comment type="similarity">
    <text evidence="1">Belongs to the ferredoxin--NADP reductase type 1 family.</text>
</comment>
<dbReference type="EMBL" id="VWOX01000020">
    <property type="protein sequence ID" value="KAA5539297.1"/>
    <property type="molecule type" value="Genomic_DNA"/>
</dbReference>